<accession>A0ABX2TJU2</accession>
<dbReference type="CDD" id="cd07185">
    <property type="entry name" value="OmpA_C-like"/>
    <property type="match status" value="1"/>
</dbReference>
<keyword evidence="3" id="KW-0998">Cell outer membrane</keyword>
<dbReference type="InterPro" id="IPR050330">
    <property type="entry name" value="Bact_OuterMem_StrucFunc"/>
</dbReference>
<gene>
    <name evidence="7" type="ORF">HND93_27370</name>
</gene>
<evidence type="ECO:0000313" key="8">
    <source>
        <dbReference type="Proteomes" id="UP000584642"/>
    </source>
</evidence>
<dbReference type="PANTHER" id="PTHR30329:SF21">
    <property type="entry name" value="LIPOPROTEIN YIAD-RELATED"/>
    <property type="match status" value="1"/>
</dbReference>
<dbReference type="EMBL" id="JABFDB010000027">
    <property type="protein sequence ID" value="NYZ23437.1"/>
    <property type="molecule type" value="Genomic_DNA"/>
</dbReference>
<keyword evidence="8" id="KW-1185">Reference proteome</keyword>
<protein>
    <submittedName>
        <fullName evidence="7">OmpA family protein</fullName>
    </submittedName>
</protein>
<reference evidence="7 8" key="1">
    <citation type="submission" date="2020-05" db="EMBL/GenBank/DDBJ databases">
        <title>Azospirillum oleiclasticum sp. nov, a nitrogen-fixing and heavy crude oil-emulsifying bacterium isolated from the crude oil of Yumen Oilfield.</title>
        <authorList>
            <person name="Wu D."/>
            <person name="Cai M."/>
            <person name="Zhang X."/>
        </authorList>
    </citation>
    <scope>NUCLEOTIDE SEQUENCE [LARGE SCALE GENOMIC DNA]</scope>
    <source>
        <strain evidence="7 8">ROY-1-1-2</strain>
    </source>
</reference>
<dbReference type="Proteomes" id="UP000584642">
    <property type="component" value="Unassembled WGS sequence"/>
</dbReference>
<feature type="region of interest" description="Disordered" evidence="5">
    <location>
        <begin position="99"/>
        <end position="128"/>
    </location>
</feature>
<keyword evidence="2 4" id="KW-0472">Membrane</keyword>
<evidence type="ECO:0000256" key="5">
    <source>
        <dbReference type="SAM" id="MobiDB-lite"/>
    </source>
</evidence>
<dbReference type="InterPro" id="IPR006664">
    <property type="entry name" value="OMP_bac"/>
</dbReference>
<evidence type="ECO:0000256" key="3">
    <source>
        <dbReference type="ARBA" id="ARBA00023237"/>
    </source>
</evidence>
<dbReference type="Pfam" id="PF00691">
    <property type="entry name" value="OmpA"/>
    <property type="match status" value="1"/>
</dbReference>
<evidence type="ECO:0000313" key="7">
    <source>
        <dbReference type="EMBL" id="NYZ23437.1"/>
    </source>
</evidence>
<comment type="subcellular location">
    <subcellularLocation>
        <location evidence="1">Cell outer membrane</location>
    </subcellularLocation>
</comment>
<dbReference type="PROSITE" id="PS51123">
    <property type="entry name" value="OMPA_2"/>
    <property type="match status" value="1"/>
</dbReference>
<feature type="domain" description="OmpA-like" evidence="6">
    <location>
        <begin position="128"/>
        <end position="245"/>
    </location>
</feature>
<feature type="compositionally biased region" description="Pro residues" evidence="5">
    <location>
        <begin position="118"/>
        <end position="128"/>
    </location>
</feature>
<evidence type="ECO:0000256" key="2">
    <source>
        <dbReference type="ARBA" id="ARBA00023136"/>
    </source>
</evidence>
<evidence type="ECO:0000256" key="1">
    <source>
        <dbReference type="ARBA" id="ARBA00004442"/>
    </source>
</evidence>
<comment type="caution">
    <text evidence="7">The sequence shown here is derived from an EMBL/GenBank/DDBJ whole genome shotgun (WGS) entry which is preliminary data.</text>
</comment>
<organism evidence="7 8">
    <name type="scientific">Azospirillum oleiclasticum</name>
    <dbReference type="NCBI Taxonomy" id="2735135"/>
    <lineage>
        <taxon>Bacteria</taxon>
        <taxon>Pseudomonadati</taxon>
        <taxon>Pseudomonadota</taxon>
        <taxon>Alphaproteobacteria</taxon>
        <taxon>Rhodospirillales</taxon>
        <taxon>Azospirillaceae</taxon>
        <taxon>Azospirillum</taxon>
    </lineage>
</organism>
<dbReference type="InterPro" id="IPR036737">
    <property type="entry name" value="OmpA-like_sf"/>
</dbReference>
<dbReference type="SUPFAM" id="SSF103088">
    <property type="entry name" value="OmpA-like"/>
    <property type="match status" value="1"/>
</dbReference>
<evidence type="ECO:0000259" key="6">
    <source>
        <dbReference type="PROSITE" id="PS51123"/>
    </source>
</evidence>
<dbReference type="PANTHER" id="PTHR30329">
    <property type="entry name" value="STATOR ELEMENT OF FLAGELLAR MOTOR COMPLEX"/>
    <property type="match status" value="1"/>
</dbReference>
<feature type="compositionally biased region" description="Pro residues" evidence="5">
    <location>
        <begin position="99"/>
        <end position="109"/>
    </location>
</feature>
<dbReference type="Gene3D" id="3.30.1330.60">
    <property type="entry name" value="OmpA-like domain"/>
    <property type="match status" value="1"/>
</dbReference>
<dbReference type="InterPro" id="IPR006665">
    <property type="entry name" value="OmpA-like"/>
</dbReference>
<name>A0ABX2TJU2_9PROT</name>
<evidence type="ECO:0000256" key="4">
    <source>
        <dbReference type="PROSITE-ProRule" id="PRU00473"/>
    </source>
</evidence>
<sequence>MIFPPWSFSGTIEAAMVQRRAASYHADFTHRPCGRCPQVLAVALAVAALWLCTPVDAATLGADPTECEIQAALLGRAGPGCPPPAPPVAAPVPLPAAPTAAPVPAPPRPAVTAAPSAPATPPPAATPAPPAPLAASFLIRFDFASARIRPESRAVLDRVAAVMKASDALAVRFRIVGHTDARGTPASNLALSRRRADAVRDYLTARHTIDAARLETEGAGETRLADPAHPDAAANRRVEIVNLGP</sequence>
<proteinExistence type="predicted"/>
<dbReference type="PRINTS" id="PR01021">
    <property type="entry name" value="OMPADOMAIN"/>
</dbReference>